<gene>
    <name evidence="6" type="ORF">NBH00_03560</name>
</gene>
<evidence type="ECO:0000313" key="6">
    <source>
        <dbReference type="EMBL" id="UTI65294.1"/>
    </source>
</evidence>
<feature type="domain" description="Rieske" evidence="5">
    <location>
        <begin position="7"/>
        <end position="101"/>
    </location>
</feature>
<keyword evidence="7" id="KW-1185">Reference proteome</keyword>
<evidence type="ECO:0000256" key="3">
    <source>
        <dbReference type="ARBA" id="ARBA00023004"/>
    </source>
</evidence>
<keyword evidence="3" id="KW-0408">Iron</keyword>
<keyword evidence="1" id="KW-0001">2Fe-2S</keyword>
<keyword evidence="2" id="KW-0479">Metal-binding</keyword>
<reference evidence="6 7" key="1">
    <citation type="submission" date="2022-06" db="EMBL/GenBank/DDBJ databases">
        <title>Paraconexibacter antarcticus.</title>
        <authorList>
            <person name="Kim C.S."/>
        </authorList>
    </citation>
    <scope>NUCLEOTIDE SEQUENCE [LARGE SCALE GENOMIC DNA]</scope>
    <source>
        <strain evidence="6 7">02-257</strain>
    </source>
</reference>
<evidence type="ECO:0000256" key="1">
    <source>
        <dbReference type="ARBA" id="ARBA00022714"/>
    </source>
</evidence>
<dbReference type="PANTHER" id="PTHR21496:SF23">
    <property type="entry name" value="3-PHENYLPROPIONATE_CINNAMIC ACID DIOXYGENASE FERREDOXIN SUBUNIT"/>
    <property type="match status" value="1"/>
</dbReference>
<name>A0ABY5DWI3_9ACTN</name>
<accession>A0ABY5DWI3</accession>
<proteinExistence type="predicted"/>
<evidence type="ECO:0000256" key="4">
    <source>
        <dbReference type="ARBA" id="ARBA00023014"/>
    </source>
</evidence>
<dbReference type="Gene3D" id="2.102.10.10">
    <property type="entry name" value="Rieske [2Fe-2S] iron-sulphur domain"/>
    <property type="match status" value="1"/>
</dbReference>
<dbReference type="SUPFAM" id="SSF50022">
    <property type="entry name" value="ISP domain"/>
    <property type="match status" value="1"/>
</dbReference>
<dbReference type="InterPro" id="IPR017941">
    <property type="entry name" value="Rieske_2Fe-2S"/>
</dbReference>
<dbReference type="PANTHER" id="PTHR21496">
    <property type="entry name" value="FERREDOXIN-RELATED"/>
    <property type="match status" value="1"/>
</dbReference>
<evidence type="ECO:0000256" key="2">
    <source>
        <dbReference type="ARBA" id="ARBA00022723"/>
    </source>
</evidence>
<dbReference type="PROSITE" id="PS51296">
    <property type="entry name" value="RIESKE"/>
    <property type="match status" value="1"/>
</dbReference>
<dbReference type="Proteomes" id="UP001056035">
    <property type="component" value="Chromosome"/>
</dbReference>
<dbReference type="Pfam" id="PF00355">
    <property type="entry name" value="Rieske"/>
    <property type="match status" value="1"/>
</dbReference>
<sequence>MAFRSAWVPVGRAEDVPLLEGRSVTVGPQRIAVFRLPSGWAAIDHACPHRGGPLADGIVADRCVTCPLHNRRYDLRTGMQVGGDDRVATYEIREAADGTLELLVPAALMVGTEDLAQSAPLGSGV</sequence>
<dbReference type="EMBL" id="CP098502">
    <property type="protein sequence ID" value="UTI65294.1"/>
    <property type="molecule type" value="Genomic_DNA"/>
</dbReference>
<evidence type="ECO:0000259" key="5">
    <source>
        <dbReference type="PROSITE" id="PS51296"/>
    </source>
</evidence>
<protein>
    <submittedName>
        <fullName evidence="6">Rieske 2Fe-2S domain-containing protein</fullName>
    </submittedName>
</protein>
<evidence type="ECO:0000313" key="7">
    <source>
        <dbReference type="Proteomes" id="UP001056035"/>
    </source>
</evidence>
<dbReference type="InterPro" id="IPR036922">
    <property type="entry name" value="Rieske_2Fe-2S_sf"/>
</dbReference>
<organism evidence="6 7">
    <name type="scientific">Paraconexibacter antarcticus</name>
    <dbReference type="NCBI Taxonomy" id="2949664"/>
    <lineage>
        <taxon>Bacteria</taxon>
        <taxon>Bacillati</taxon>
        <taxon>Actinomycetota</taxon>
        <taxon>Thermoleophilia</taxon>
        <taxon>Solirubrobacterales</taxon>
        <taxon>Paraconexibacteraceae</taxon>
        <taxon>Paraconexibacter</taxon>
    </lineage>
</organism>
<dbReference type="RefSeq" id="WP_254571980.1">
    <property type="nucleotide sequence ID" value="NZ_CP098502.1"/>
</dbReference>
<keyword evidence="4" id="KW-0411">Iron-sulfur</keyword>